<evidence type="ECO:0000256" key="1">
    <source>
        <dbReference type="ARBA" id="ARBA00004651"/>
    </source>
</evidence>
<dbReference type="PROSITE" id="PS50262">
    <property type="entry name" value="G_PROTEIN_RECEP_F1_2"/>
    <property type="match status" value="1"/>
</dbReference>
<keyword evidence="3 6" id="KW-0812">Transmembrane</keyword>
<keyword evidence="5 6" id="KW-0472">Membrane</keyword>
<dbReference type="KEGG" id="aten:116306857"/>
<dbReference type="Gene3D" id="1.20.1070.10">
    <property type="entry name" value="Rhodopsin 7-helix transmembrane proteins"/>
    <property type="match status" value="2"/>
</dbReference>
<feature type="domain" description="G-protein coupled receptors family 1 profile" evidence="7">
    <location>
        <begin position="1"/>
        <end position="164"/>
    </location>
</feature>
<comment type="subcellular location">
    <subcellularLocation>
        <location evidence="1">Cell membrane</location>
        <topology evidence="1">Multi-pass membrane protein</topology>
    </subcellularLocation>
</comment>
<evidence type="ECO:0000256" key="5">
    <source>
        <dbReference type="ARBA" id="ARBA00023136"/>
    </source>
</evidence>
<evidence type="ECO:0000313" key="9">
    <source>
        <dbReference type="RefSeq" id="XP_031572840.1"/>
    </source>
</evidence>
<feature type="transmembrane region" description="Helical" evidence="6">
    <location>
        <begin position="103"/>
        <end position="129"/>
    </location>
</feature>
<keyword evidence="8" id="KW-1185">Reference proteome</keyword>
<dbReference type="PANTHER" id="PTHR22750">
    <property type="entry name" value="G-PROTEIN COUPLED RECEPTOR"/>
    <property type="match status" value="1"/>
</dbReference>
<name>A0A6P8J677_ACTTE</name>
<feature type="transmembrane region" description="Helical" evidence="6">
    <location>
        <begin position="141"/>
        <end position="163"/>
    </location>
</feature>
<accession>A0A6P8J677</accession>
<dbReference type="InterPro" id="IPR017452">
    <property type="entry name" value="GPCR_Rhodpsn_7TM"/>
</dbReference>
<reference evidence="9" key="1">
    <citation type="submission" date="2025-08" db="UniProtKB">
        <authorList>
            <consortium name="RefSeq"/>
        </authorList>
    </citation>
    <scope>IDENTIFICATION</scope>
    <source>
        <tissue evidence="9">Tentacle</tissue>
    </source>
</reference>
<evidence type="ECO:0000313" key="8">
    <source>
        <dbReference type="Proteomes" id="UP000515163"/>
    </source>
</evidence>
<gene>
    <name evidence="9" type="primary">LOC116306857</name>
</gene>
<sequence length="199" mass="22202">MNYSCFFGSIALNRPDYRIVMILLYVITGIPAIILNSLVLYSIWKTPLLHKPSYILLASLALSDLLNGSFGQQHTVSPSNESKLATNIDINVAKYRKSLKTMLLIFVVLILFYFPYVTSAIGSAVVLAANKASPSKGIKTTIYQFITSCELLAFVNSTVNPLMYLCRMRDIRKAVVAVVKGIFPRKRLTKENTVSIQDE</sequence>
<dbReference type="SUPFAM" id="SSF81321">
    <property type="entry name" value="Family A G protein-coupled receptor-like"/>
    <property type="match status" value="2"/>
</dbReference>
<dbReference type="Proteomes" id="UP000515163">
    <property type="component" value="Unplaced"/>
</dbReference>
<evidence type="ECO:0000259" key="7">
    <source>
        <dbReference type="PROSITE" id="PS50262"/>
    </source>
</evidence>
<dbReference type="GO" id="GO:0005886">
    <property type="term" value="C:plasma membrane"/>
    <property type="evidence" value="ECO:0007669"/>
    <property type="project" value="UniProtKB-SubCell"/>
</dbReference>
<evidence type="ECO:0000256" key="4">
    <source>
        <dbReference type="ARBA" id="ARBA00022989"/>
    </source>
</evidence>
<dbReference type="FunCoup" id="A0A6P8J677">
    <property type="interactions" value="355"/>
</dbReference>
<evidence type="ECO:0000256" key="3">
    <source>
        <dbReference type="ARBA" id="ARBA00022692"/>
    </source>
</evidence>
<dbReference type="AlphaFoldDB" id="A0A6P8J677"/>
<proteinExistence type="predicted"/>
<protein>
    <submittedName>
        <fullName evidence="9">Cannabinoid receptor 1-like</fullName>
    </submittedName>
</protein>
<dbReference type="RefSeq" id="XP_031572840.1">
    <property type="nucleotide sequence ID" value="XM_031716980.1"/>
</dbReference>
<dbReference type="GeneID" id="116306857"/>
<dbReference type="InParanoid" id="A0A6P8J677"/>
<organism evidence="8 9">
    <name type="scientific">Actinia tenebrosa</name>
    <name type="common">Australian red waratah sea anemone</name>
    <dbReference type="NCBI Taxonomy" id="6105"/>
    <lineage>
        <taxon>Eukaryota</taxon>
        <taxon>Metazoa</taxon>
        <taxon>Cnidaria</taxon>
        <taxon>Anthozoa</taxon>
        <taxon>Hexacorallia</taxon>
        <taxon>Actiniaria</taxon>
        <taxon>Actiniidae</taxon>
        <taxon>Actinia</taxon>
    </lineage>
</organism>
<feature type="transmembrane region" description="Helical" evidence="6">
    <location>
        <begin position="20"/>
        <end position="44"/>
    </location>
</feature>
<evidence type="ECO:0000256" key="6">
    <source>
        <dbReference type="SAM" id="Phobius"/>
    </source>
</evidence>
<keyword evidence="4 6" id="KW-1133">Transmembrane helix</keyword>
<evidence type="ECO:0000256" key="2">
    <source>
        <dbReference type="ARBA" id="ARBA00022475"/>
    </source>
</evidence>
<keyword evidence="2" id="KW-1003">Cell membrane</keyword>